<keyword evidence="2" id="KW-1185">Reference proteome</keyword>
<sequence>MRYYLKITTCNFTDVDEARDRVTVHHGWSSPEVPSTVGTFRLSKYLNKEFERASRAGETVVIGNTQDDPRTDAASYAALRMYSFVTVPFHRQGGGRITSPSVTRNPVTGEMMKFN</sequence>
<dbReference type="Proteomes" id="UP000095472">
    <property type="component" value="Chromosome"/>
</dbReference>
<evidence type="ECO:0000313" key="2">
    <source>
        <dbReference type="Proteomes" id="UP000095472"/>
    </source>
</evidence>
<name>A0ACD5H497_9CYAN</name>
<organism evidence="1 2">
    <name type="scientific">Desertifilum tharense IPPAS B-1220</name>
    <dbReference type="NCBI Taxonomy" id="1781255"/>
    <lineage>
        <taxon>Bacteria</taxon>
        <taxon>Bacillati</taxon>
        <taxon>Cyanobacteriota</taxon>
        <taxon>Cyanophyceae</taxon>
        <taxon>Desertifilales</taxon>
        <taxon>Desertifilaceae</taxon>
        <taxon>Desertifilum</taxon>
    </lineage>
</organism>
<evidence type="ECO:0000313" key="1">
    <source>
        <dbReference type="EMBL" id="XPM66901.1"/>
    </source>
</evidence>
<proteinExistence type="predicted"/>
<reference evidence="1 2" key="1">
    <citation type="journal article" date="2016" name="Genome Announc.">
        <title>Draft Genome Sequence of the Thermotolerant Cyanobacterium Desertifilum sp. IPPAS B-1220.</title>
        <authorList>
            <person name="Mironov K.S."/>
            <person name="Sinetova M.A."/>
            <person name="Bolatkhan K."/>
            <person name="Zayadan B.K."/>
            <person name="Ustinova V.V."/>
            <person name="Kupriyanova E.V."/>
            <person name="Skrypnik A.N."/>
            <person name="Gogoleva N.E."/>
            <person name="Gogolev Y.V."/>
            <person name="Los D.A."/>
        </authorList>
    </citation>
    <scope>NUCLEOTIDE SEQUENCE [LARGE SCALE GENOMIC DNA]</scope>
    <source>
        <strain evidence="1 2">IPPAS B-1220</strain>
    </source>
</reference>
<dbReference type="EMBL" id="CP182909">
    <property type="protein sequence ID" value="XPM66901.1"/>
    <property type="molecule type" value="Genomic_DNA"/>
</dbReference>
<protein>
    <submittedName>
        <fullName evidence="1">Uncharacterized protein</fullName>
    </submittedName>
</protein>
<accession>A0ACD5H497</accession>
<gene>
    <name evidence="1" type="ORF">BH720_018000</name>
</gene>